<dbReference type="InterPro" id="IPR051478">
    <property type="entry name" value="Beta-lactamase-like_AB/R"/>
</dbReference>
<dbReference type="AlphaFoldDB" id="A0A9W9FX61"/>
<evidence type="ECO:0000259" key="3">
    <source>
        <dbReference type="Pfam" id="PF26335"/>
    </source>
</evidence>
<feature type="domain" description="Beta-lactamase-related" evidence="2">
    <location>
        <begin position="104"/>
        <end position="421"/>
    </location>
</feature>
<dbReference type="SUPFAM" id="SSF56601">
    <property type="entry name" value="beta-lactamase/transpeptidase-like"/>
    <property type="match status" value="1"/>
</dbReference>
<protein>
    <submittedName>
        <fullName evidence="4">Alkaline D-peptidase</fullName>
    </submittedName>
</protein>
<gene>
    <name evidence="4" type="ORF">N7456_004320</name>
</gene>
<evidence type="ECO:0000256" key="1">
    <source>
        <dbReference type="SAM" id="SignalP"/>
    </source>
</evidence>
<reference evidence="4" key="2">
    <citation type="journal article" date="2023" name="IMA Fungus">
        <title>Comparative genomic study of the Penicillium genus elucidates a diverse pangenome and 15 lateral gene transfer events.</title>
        <authorList>
            <person name="Petersen C."/>
            <person name="Sorensen T."/>
            <person name="Nielsen M.R."/>
            <person name="Sondergaard T.E."/>
            <person name="Sorensen J.L."/>
            <person name="Fitzpatrick D.A."/>
            <person name="Frisvad J.C."/>
            <person name="Nielsen K.L."/>
        </authorList>
    </citation>
    <scope>NUCLEOTIDE SEQUENCE</scope>
    <source>
        <strain evidence="4">IBT 30069</strain>
    </source>
</reference>
<comment type="caution">
    <text evidence="4">The sequence shown here is derived from an EMBL/GenBank/DDBJ whole genome shotgun (WGS) entry which is preliminary data.</text>
</comment>
<feature type="chain" id="PRO_5040775007" evidence="1">
    <location>
        <begin position="21"/>
        <end position="611"/>
    </location>
</feature>
<dbReference type="InterPro" id="IPR001466">
    <property type="entry name" value="Beta-lactam-related"/>
</dbReference>
<proteinExistence type="predicted"/>
<feature type="signal peptide" evidence="1">
    <location>
        <begin position="1"/>
        <end position="20"/>
    </location>
</feature>
<dbReference type="PANTHER" id="PTHR22935">
    <property type="entry name" value="PENICILLIN-BINDING PROTEIN"/>
    <property type="match status" value="1"/>
</dbReference>
<dbReference type="Pfam" id="PF26335">
    <property type="entry name" value="ARB_00930_C"/>
    <property type="match status" value="1"/>
</dbReference>
<name>A0A9W9FX61_9EURO</name>
<dbReference type="Proteomes" id="UP001149165">
    <property type="component" value="Unassembled WGS sequence"/>
</dbReference>
<evidence type="ECO:0000259" key="2">
    <source>
        <dbReference type="Pfam" id="PF00144"/>
    </source>
</evidence>
<dbReference type="EMBL" id="JAPQKH010000003">
    <property type="protein sequence ID" value="KAJ5107645.1"/>
    <property type="molecule type" value="Genomic_DNA"/>
</dbReference>
<dbReference type="Pfam" id="PF00144">
    <property type="entry name" value="Beta-lactamase"/>
    <property type="match status" value="1"/>
</dbReference>
<dbReference type="InterPro" id="IPR012338">
    <property type="entry name" value="Beta-lactam/transpept-like"/>
</dbReference>
<evidence type="ECO:0000313" key="4">
    <source>
        <dbReference type="EMBL" id="KAJ5107645.1"/>
    </source>
</evidence>
<feature type="domain" description="Beta-lactamase-like ARB-00930-like C-terminal" evidence="3">
    <location>
        <begin position="451"/>
        <end position="610"/>
    </location>
</feature>
<dbReference type="InterPro" id="IPR058664">
    <property type="entry name" value="ARB_00930-like_C"/>
</dbReference>
<dbReference type="Gene3D" id="3.40.710.10">
    <property type="entry name" value="DD-peptidase/beta-lactamase superfamily"/>
    <property type="match status" value="1"/>
</dbReference>
<dbReference type="PANTHER" id="PTHR22935:SF97">
    <property type="entry name" value="BETA-LACTAMASE-RELATED DOMAIN-CONTAINING PROTEIN"/>
    <property type="match status" value="1"/>
</dbReference>
<keyword evidence="1" id="KW-0732">Signal</keyword>
<keyword evidence="5" id="KW-1185">Reference proteome</keyword>
<sequence>MRVINTLAFLVLYWAPTVHAGLPGASYPPPRDISSNSSSVSAAWKNVTKILEQTLAGEGLGLVGSSLLNNSTFSMGLFSLYDKDASFLQYHHISPSTLNGTFGTTHVDSDTIYRVASVSKLITTYAGMVELEDNDWNTPLTKIYPSLQKFIQTTSTDPDAVRNIGWDKITVGDIAAHIGGIPRLGLPVASDIALLGTADPSTLKVWGLPTPNVTQFVDQYPCLKDLQFGTDTECGIQDYVQGIASNPPRYLPGNSPLYSDSGFFLLGGALSNLTGKSMDDLYREALFKPLGLNNTLSNPPTKPELLNRTVIASTLETDLINVPITTPSGGIYSTINDLSKIGISILNSTLLPVDRTNRWLQPVSFTGDLHYALGRPWEIYRYVHPDNNVVTNIYTKLGDAGSYASLLVVIPDFDFGFTILGASSLGVQTQAIQLIADQLTNSIMPALMDQARREAFKNLAGIYTHRGKALNTSVTLTVPSSAKSAPGLVISKWVSNSTDVIDQLAKTLVHLVPHIPQRPANRNMVRIVPTIRDIASSGQIAFQMETVDPTGPIQGHMFSEMYNVGSWVSTIDQLTYHDIPINEFVFSVDKKTGKVFSLSLPAYEIELVRNE</sequence>
<organism evidence="4 5">
    <name type="scientific">Penicillium angulare</name>
    <dbReference type="NCBI Taxonomy" id="116970"/>
    <lineage>
        <taxon>Eukaryota</taxon>
        <taxon>Fungi</taxon>
        <taxon>Dikarya</taxon>
        <taxon>Ascomycota</taxon>
        <taxon>Pezizomycotina</taxon>
        <taxon>Eurotiomycetes</taxon>
        <taxon>Eurotiomycetidae</taxon>
        <taxon>Eurotiales</taxon>
        <taxon>Aspergillaceae</taxon>
        <taxon>Penicillium</taxon>
    </lineage>
</organism>
<reference evidence="4" key="1">
    <citation type="submission" date="2022-11" db="EMBL/GenBank/DDBJ databases">
        <authorList>
            <person name="Petersen C."/>
        </authorList>
    </citation>
    <scope>NUCLEOTIDE SEQUENCE</scope>
    <source>
        <strain evidence="4">IBT 30069</strain>
    </source>
</reference>
<evidence type="ECO:0000313" key="5">
    <source>
        <dbReference type="Proteomes" id="UP001149165"/>
    </source>
</evidence>
<dbReference type="OrthoDB" id="10250282at2759"/>
<accession>A0A9W9FX61</accession>